<evidence type="ECO:0000256" key="2">
    <source>
        <dbReference type="ARBA" id="ARBA00022737"/>
    </source>
</evidence>
<dbReference type="OrthoDB" id="2325716at2759"/>
<dbReference type="PROSITE" id="PS00678">
    <property type="entry name" value="WD_REPEATS_1"/>
    <property type="match status" value="1"/>
</dbReference>
<keyword evidence="2" id="KW-0677">Repeat</keyword>
<feature type="domain" description="NWD2 C-terminal beta-propeller" evidence="4">
    <location>
        <begin position="487"/>
        <end position="829"/>
    </location>
</feature>
<dbReference type="Proteomes" id="UP001152747">
    <property type="component" value="Unassembled WGS sequence"/>
</dbReference>
<dbReference type="SUPFAM" id="SSF50969">
    <property type="entry name" value="YVTN repeat-like/Quinoprotein amine dehydrogenase"/>
    <property type="match status" value="1"/>
</dbReference>
<dbReference type="Gene3D" id="2.130.10.10">
    <property type="entry name" value="YVTN repeat-like/Quinoprotein amine dehydrogenase"/>
    <property type="match status" value="3"/>
</dbReference>
<evidence type="ECO:0000313" key="5">
    <source>
        <dbReference type="EMBL" id="CAI5452800.1"/>
    </source>
</evidence>
<accession>A0A9P1N6B1</accession>
<comment type="caution">
    <text evidence="5">The sequence shown here is derived from an EMBL/GenBank/DDBJ whole genome shotgun (WGS) entry which is preliminary data.</text>
</comment>
<dbReference type="InterPro" id="IPR036322">
    <property type="entry name" value="WD40_repeat_dom_sf"/>
</dbReference>
<dbReference type="SMART" id="SM00320">
    <property type="entry name" value="WD40"/>
    <property type="match status" value="4"/>
</dbReference>
<dbReference type="SUPFAM" id="SSF50978">
    <property type="entry name" value="WD40 repeat-like"/>
    <property type="match status" value="1"/>
</dbReference>
<proteinExistence type="predicted"/>
<dbReference type="InterPro" id="IPR056534">
    <property type="entry name" value="Beta-prop_NWD2_C"/>
</dbReference>
<sequence length="909" mass="102656">MSITFQVSTFPLQSLIADYEDAIQNVKDSEISRQLALVVDALRLSASILSRNPSMLAFELLGRLLPLATTNPYVSKLLIKCDREGPQHNAFIPAHHCFHAPGGPLKFSLEEHQFAVFGMQLTSDKKLLVSTSNQIIVWDVATGDIARVVNPNVDGVFFGLTVSRDDKYAASYTNNNQVIVTSLVTGEFTSIEPESLVTQMELQRIKFVRNNNVLMWSKNQYLIYTVDGRMVTQGSESEGEYNQLVHIFHRDEYNFLFLLWNGERDDWKLILTGNIRDEKTNSRGRLHQFTVEAAITFTDEFFRHGFACIQHRSSADPEGYYSFAMVRIELFESKYIVKEIIKDNLNDRINHIKIFYRASSTGGSDRNTNWIVGVSVETFILYRDNCESHPVTLNLPMNIRNIPIKPRHTTSTVAFASHDTVFVTGVRKHLYLWNVKTAELLRSLDAHFGRILNLDAISQQGQNILISSSLDHTIKIWNMENIFEKSFSVSTMDQSIEKILIAKNNPTLAAVQTRKNIGIWDIKSHRHIASLVANVHGAVVSDSLLAADGKTIVAVESDQLLLWDLKTQSVINSVHAPNVFQIFYLNRETLIGVIYRQVDSAEQKIARCTIYNIADFSMHYNFEYPCRLFKECAVLKDNISCVVVTLFKGHDSLMIFDAVERIQRLKFRPRQLKKQKDVMIHKIIAMPHNNNQVIVVENDNKASVWDIKTKKFLRLLPQFNGLISNDGKMGLFAPAKGGLFVVDTKTGLTSKTLIGNVTEGVNDVTCSFTPNGQYVLYYHSGHKTLRVFRVLDSQLIGTFRPHATITCWSYDPKDFFVVLGAQDGSLLTVVLHDPLAKEETLTNIAHLGCRKHLAEFMHIPISEEAELDTFDLKNLGAVTAAVTRFKSLIGNGKKNGGGMTKKSHVCNLM</sequence>
<evidence type="ECO:0000313" key="6">
    <source>
        <dbReference type="Proteomes" id="UP001152747"/>
    </source>
</evidence>
<dbReference type="InterPro" id="IPR052752">
    <property type="entry name" value="NACHT-WD_repeat"/>
</dbReference>
<dbReference type="InterPro" id="IPR001680">
    <property type="entry name" value="WD40_rpt"/>
</dbReference>
<dbReference type="AlphaFoldDB" id="A0A9P1N6B1"/>
<dbReference type="PANTHER" id="PTHR19871:SF14">
    <property type="entry name" value="DUF4062 DOMAIN-CONTAINING PROTEIN"/>
    <property type="match status" value="1"/>
</dbReference>
<name>A0A9P1N6B1_9PELO</name>
<organism evidence="5 6">
    <name type="scientific">Caenorhabditis angaria</name>
    <dbReference type="NCBI Taxonomy" id="860376"/>
    <lineage>
        <taxon>Eukaryota</taxon>
        <taxon>Metazoa</taxon>
        <taxon>Ecdysozoa</taxon>
        <taxon>Nematoda</taxon>
        <taxon>Chromadorea</taxon>
        <taxon>Rhabditida</taxon>
        <taxon>Rhabditina</taxon>
        <taxon>Rhabditomorpha</taxon>
        <taxon>Rhabditoidea</taxon>
        <taxon>Rhabditidae</taxon>
        <taxon>Peloderinae</taxon>
        <taxon>Caenorhabditis</taxon>
    </lineage>
</organism>
<keyword evidence="1 3" id="KW-0853">WD repeat</keyword>
<dbReference type="PROSITE" id="PS50082">
    <property type="entry name" value="WD_REPEATS_2"/>
    <property type="match status" value="1"/>
</dbReference>
<keyword evidence="6" id="KW-1185">Reference proteome</keyword>
<feature type="repeat" description="WD" evidence="3">
    <location>
        <begin position="444"/>
        <end position="481"/>
    </location>
</feature>
<dbReference type="Pfam" id="PF23586">
    <property type="entry name" value="Beta-prop_NWD2_C"/>
    <property type="match status" value="1"/>
</dbReference>
<dbReference type="Pfam" id="PF00400">
    <property type="entry name" value="WD40"/>
    <property type="match status" value="1"/>
</dbReference>
<dbReference type="InterPro" id="IPR011044">
    <property type="entry name" value="Quino_amine_DH_bsu"/>
</dbReference>
<dbReference type="EMBL" id="CANHGI010000005">
    <property type="protein sequence ID" value="CAI5452800.1"/>
    <property type="molecule type" value="Genomic_DNA"/>
</dbReference>
<dbReference type="InterPro" id="IPR015943">
    <property type="entry name" value="WD40/YVTN_repeat-like_dom_sf"/>
</dbReference>
<evidence type="ECO:0000259" key="4">
    <source>
        <dbReference type="Pfam" id="PF23586"/>
    </source>
</evidence>
<protein>
    <recommendedName>
        <fullName evidence="4">NWD2 C-terminal beta-propeller domain-containing protein</fullName>
    </recommendedName>
</protein>
<dbReference type="InterPro" id="IPR019775">
    <property type="entry name" value="WD40_repeat_CS"/>
</dbReference>
<evidence type="ECO:0000256" key="1">
    <source>
        <dbReference type="ARBA" id="ARBA00022574"/>
    </source>
</evidence>
<dbReference type="PANTHER" id="PTHR19871">
    <property type="entry name" value="BETA TRANSDUCIN-RELATED PROTEIN"/>
    <property type="match status" value="1"/>
</dbReference>
<gene>
    <name evidence="5" type="ORF">CAMP_LOCUS15437</name>
</gene>
<reference evidence="5" key="1">
    <citation type="submission" date="2022-11" db="EMBL/GenBank/DDBJ databases">
        <authorList>
            <person name="Kikuchi T."/>
        </authorList>
    </citation>
    <scope>NUCLEOTIDE SEQUENCE</scope>
    <source>
        <strain evidence="5">PS1010</strain>
    </source>
</reference>
<evidence type="ECO:0000256" key="3">
    <source>
        <dbReference type="PROSITE-ProRule" id="PRU00221"/>
    </source>
</evidence>